<dbReference type="OrthoDB" id="2019747at2759"/>
<evidence type="ECO:0000256" key="7">
    <source>
        <dbReference type="ARBA" id="ARBA00022679"/>
    </source>
</evidence>
<evidence type="ECO:0000256" key="12">
    <source>
        <dbReference type="ARBA" id="ARBA00022777"/>
    </source>
</evidence>
<protein>
    <recommendedName>
        <fullName evidence="4">non-specific serine/threonine protein kinase</fullName>
        <ecNumber evidence="4">2.7.11.1</ecNumber>
    </recommendedName>
</protein>
<dbReference type="InterPro" id="IPR008271">
    <property type="entry name" value="Ser/Thr_kinase_AS"/>
</dbReference>
<comment type="similarity">
    <text evidence="3">In the C-terminal section; belongs to the protein kinase superfamily. Ser/Thr protein kinase family.</text>
</comment>
<evidence type="ECO:0000256" key="2">
    <source>
        <dbReference type="ARBA" id="ARBA00008536"/>
    </source>
</evidence>
<keyword evidence="12" id="KW-0418">Kinase</keyword>
<organism evidence="21 22">
    <name type="scientific">Zizania palustris</name>
    <name type="common">Northern wild rice</name>
    <dbReference type="NCBI Taxonomy" id="103762"/>
    <lineage>
        <taxon>Eukaryota</taxon>
        <taxon>Viridiplantae</taxon>
        <taxon>Streptophyta</taxon>
        <taxon>Embryophyta</taxon>
        <taxon>Tracheophyta</taxon>
        <taxon>Spermatophyta</taxon>
        <taxon>Magnoliopsida</taxon>
        <taxon>Liliopsida</taxon>
        <taxon>Poales</taxon>
        <taxon>Poaceae</taxon>
        <taxon>BOP clade</taxon>
        <taxon>Oryzoideae</taxon>
        <taxon>Oryzeae</taxon>
        <taxon>Zizaniinae</taxon>
        <taxon>Zizania</taxon>
    </lineage>
</organism>
<dbReference type="InterPro" id="IPR000719">
    <property type="entry name" value="Prot_kinase_dom"/>
</dbReference>
<dbReference type="EC" id="2.7.11.1" evidence="4"/>
<keyword evidence="11 17" id="KW-0547">Nucleotide-binding</keyword>
<keyword evidence="16" id="KW-0325">Glycoprotein</keyword>
<evidence type="ECO:0000256" key="4">
    <source>
        <dbReference type="ARBA" id="ARBA00012513"/>
    </source>
</evidence>
<gene>
    <name evidence="21" type="ORF">GUJ93_ZPchr0002g23499</name>
</gene>
<dbReference type="GO" id="GO:0030246">
    <property type="term" value="F:carbohydrate binding"/>
    <property type="evidence" value="ECO:0007669"/>
    <property type="project" value="UniProtKB-KW"/>
</dbReference>
<keyword evidence="10" id="KW-0430">Lectin</keyword>
<evidence type="ECO:0000256" key="19">
    <source>
        <dbReference type="SAM" id="SignalP"/>
    </source>
</evidence>
<evidence type="ECO:0000313" key="21">
    <source>
        <dbReference type="EMBL" id="KAG8056338.1"/>
    </source>
</evidence>
<dbReference type="FunFam" id="1.10.510.10:FF:000342">
    <property type="entry name" value="L-type lectin-domain containing receptor kinase VIII.1"/>
    <property type="match status" value="1"/>
</dbReference>
<dbReference type="InterPro" id="IPR050528">
    <property type="entry name" value="L-type_Lectin-RKs"/>
</dbReference>
<dbReference type="InterPro" id="IPR001220">
    <property type="entry name" value="Legume_lectin_dom"/>
</dbReference>
<proteinExistence type="inferred from homology"/>
<keyword evidence="5" id="KW-1003">Cell membrane</keyword>
<dbReference type="InterPro" id="IPR017441">
    <property type="entry name" value="Protein_kinase_ATP_BS"/>
</dbReference>
<evidence type="ECO:0000313" key="22">
    <source>
        <dbReference type="Proteomes" id="UP000729402"/>
    </source>
</evidence>
<keyword evidence="8 18" id="KW-0812">Transmembrane</keyword>
<dbReference type="CDD" id="cd14066">
    <property type="entry name" value="STKc_IRAK"/>
    <property type="match status" value="1"/>
</dbReference>
<dbReference type="PROSITE" id="PS00107">
    <property type="entry name" value="PROTEIN_KINASE_ATP"/>
    <property type="match status" value="1"/>
</dbReference>
<feature type="transmembrane region" description="Helical" evidence="18">
    <location>
        <begin position="267"/>
        <end position="291"/>
    </location>
</feature>
<evidence type="ECO:0000256" key="9">
    <source>
        <dbReference type="ARBA" id="ARBA00022729"/>
    </source>
</evidence>
<evidence type="ECO:0000256" key="11">
    <source>
        <dbReference type="ARBA" id="ARBA00022741"/>
    </source>
</evidence>
<dbReference type="GO" id="GO:0004674">
    <property type="term" value="F:protein serine/threonine kinase activity"/>
    <property type="evidence" value="ECO:0007669"/>
    <property type="project" value="UniProtKB-KW"/>
</dbReference>
<evidence type="ECO:0000256" key="18">
    <source>
        <dbReference type="SAM" id="Phobius"/>
    </source>
</evidence>
<dbReference type="PROSITE" id="PS00108">
    <property type="entry name" value="PROTEIN_KINASE_ST"/>
    <property type="match status" value="1"/>
</dbReference>
<dbReference type="GO" id="GO:0005524">
    <property type="term" value="F:ATP binding"/>
    <property type="evidence" value="ECO:0007669"/>
    <property type="project" value="UniProtKB-UniRule"/>
</dbReference>
<evidence type="ECO:0000256" key="17">
    <source>
        <dbReference type="PROSITE-ProRule" id="PRU10141"/>
    </source>
</evidence>
<keyword evidence="22" id="KW-1185">Reference proteome</keyword>
<feature type="signal peptide" evidence="19">
    <location>
        <begin position="1"/>
        <end position="26"/>
    </location>
</feature>
<keyword evidence="14 18" id="KW-1133">Transmembrane helix</keyword>
<keyword evidence="13 17" id="KW-0067">ATP-binding</keyword>
<evidence type="ECO:0000256" key="15">
    <source>
        <dbReference type="ARBA" id="ARBA00023136"/>
    </source>
</evidence>
<evidence type="ECO:0000256" key="5">
    <source>
        <dbReference type="ARBA" id="ARBA00022475"/>
    </source>
</evidence>
<comment type="subcellular location">
    <subcellularLocation>
        <location evidence="1">Cell membrane</location>
        <topology evidence="1">Single-pass type I membrane protein</topology>
    </subcellularLocation>
</comment>
<dbReference type="AlphaFoldDB" id="A0A8J5RSC3"/>
<dbReference type="PROSITE" id="PS50011">
    <property type="entry name" value="PROTEIN_KINASE_DOM"/>
    <property type="match status" value="1"/>
</dbReference>
<name>A0A8J5RSC3_ZIZPA</name>
<dbReference type="Pfam" id="PF00139">
    <property type="entry name" value="Lectin_legB"/>
    <property type="match status" value="1"/>
</dbReference>
<dbReference type="EMBL" id="JAAALK010000287">
    <property type="protein sequence ID" value="KAG8056338.1"/>
    <property type="molecule type" value="Genomic_DNA"/>
</dbReference>
<dbReference type="PANTHER" id="PTHR27007">
    <property type="match status" value="1"/>
</dbReference>
<evidence type="ECO:0000259" key="20">
    <source>
        <dbReference type="PROSITE" id="PS50011"/>
    </source>
</evidence>
<evidence type="ECO:0000256" key="13">
    <source>
        <dbReference type="ARBA" id="ARBA00022840"/>
    </source>
</evidence>
<reference evidence="21" key="2">
    <citation type="submission" date="2021-02" db="EMBL/GenBank/DDBJ databases">
        <authorList>
            <person name="Kimball J.A."/>
            <person name="Haas M.W."/>
            <person name="Macchietto M."/>
            <person name="Kono T."/>
            <person name="Duquette J."/>
            <person name="Shao M."/>
        </authorList>
    </citation>
    <scope>NUCLEOTIDE SEQUENCE</scope>
    <source>
        <tissue evidence="21">Fresh leaf tissue</tissue>
    </source>
</reference>
<keyword evidence="7" id="KW-0808">Transferase</keyword>
<comment type="caution">
    <text evidence="21">The sequence shown here is derived from an EMBL/GenBank/DDBJ whole genome shotgun (WGS) entry which is preliminary data.</text>
</comment>
<evidence type="ECO:0000256" key="1">
    <source>
        <dbReference type="ARBA" id="ARBA00004251"/>
    </source>
</evidence>
<reference evidence="21" key="1">
    <citation type="journal article" date="2021" name="bioRxiv">
        <title>Whole Genome Assembly and Annotation of Northern Wild Rice, Zizania palustris L., Supports a Whole Genome Duplication in the Zizania Genus.</title>
        <authorList>
            <person name="Haas M."/>
            <person name="Kono T."/>
            <person name="Macchietto M."/>
            <person name="Millas R."/>
            <person name="McGilp L."/>
            <person name="Shao M."/>
            <person name="Duquette J."/>
            <person name="Hirsch C.N."/>
            <person name="Kimball J."/>
        </authorList>
    </citation>
    <scope>NUCLEOTIDE SEQUENCE</scope>
    <source>
        <tissue evidence="21">Fresh leaf tissue</tissue>
    </source>
</reference>
<dbReference type="Proteomes" id="UP000729402">
    <property type="component" value="Unassembled WGS sequence"/>
</dbReference>
<accession>A0A8J5RSC3</accession>
<evidence type="ECO:0000256" key="10">
    <source>
        <dbReference type="ARBA" id="ARBA00022734"/>
    </source>
</evidence>
<evidence type="ECO:0000256" key="8">
    <source>
        <dbReference type="ARBA" id="ARBA00022692"/>
    </source>
</evidence>
<dbReference type="Pfam" id="PF00069">
    <property type="entry name" value="Pkinase"/>
    <property type="match status" value="1"/>
</dbReference>
<evidence type="ECO:0000256" key="16">
    <source>
        <dbReference type="ARBA" id="ARBA00023180"/>
    </source>
</evidence>
<feature type="domain" description="Protein kinase" evidence="20">
    <location>
        <begin position="325"/>
        <end position="607"/>
    </location>
</feature>
<evidence type="ECO:0000256" key="6">
    <source>
        <dbReference type="ARBA" id="ARBA00022527"/>
    </source>
</evidence>
<keyword evidence="6" id="KW-0723">Serine/threonine-protein kinase</keyword>
<sequence length="650" mass="70811">MAPRTPLFLFLAAVLLLWRPAPIASANPVAFSFPSFSLRNLTLLGWASLRATSVSLPPPSSKAFFPLPLPFPRNASFSTSFVFASPSATKPSSRLSFVLLPDPLAAAEGLDAKNRSLPLEVAFDASNNRVSASCAGVDVAGNSTGAVDLRNGNEVGSWVIYDAPRVRLEVFVSHASLRPPTPALVGNTSSLAAHFAEFMFIGFEVTSSSSNGSSDGGFLIQSWSFQTSGLPAVDPASRSSRNISDSVRSAPPLGGLAGRKHGRHRRLAFGLGIPLPIVFLCAVMVFVLMFLKKWKSGFKEGLGAKAADEPRRYTYQDLLSATKGFDPSLVVGSGGFGTVYKAVCPHSGVTYAVKRSKQSRESYHEFTAELTIIADLKHPNLVQLQGWCAEKDELLLVYEFMSNGSLDMALHPCSEDKHHVHLNWARRYNVAVSIACAVAYLHEEHDKQVIHRDIKCSNILLDSHFNPRLGDFGLARLKDPNASPRSTLAAGTVGYLAPEYLQMGKATEKSDVYSYGVVLLEICTGRRPIERAAPDSMNMLNVVDWVWNLHSRGKVLDAVDLTLNGEYDTGQMMRFLLVGLSCVNPFSEERPTMRTVLDMLEGNNELLPVPRKKPLLVFVPNAPIDLEGIVSECNQSTVSSDLFELKIDIN</sequence>
<keyword evidence="9 19" id="KW-0732">Signal</keyword>
<dbReference type="SMART" id="SM00220">
    <property type="entry name" value="S_TKc"/>
    <property type="match status" value="1"/>
</dbReference>
<feature type="chain" id="PRO_5035259739" description="non-specific serine/threonine protein kinase" evidence="19">
    <location>
        <begin position="27"/>
        <end position="650"/>
    </location>
</feature>
<evidence type="ECO:0000256" key="3">
    <source>
        <dbReference type="ARBA" id="ARBA00010217"/>
    </source>
</evidence>
<dbReference type="GO" id="GO:0005886">
    <property type="term" value="C:plasma membrane"/>
    <property type="evidence" value="ECO:0007669"/>
    <property type="project" value="UniProtKB-SubCell"/>
</dbReference>
<feature type="binding site" evidence="17">
    <location>
        <position position="354"/>
    </location>
    <ligand>
        <name>ATP</name>
        <dbReference type="ChEBI" id="CHEBI:30616"/>
    </ligand>
</feature>
<keyword evidence="15 18" id="KW-0472">Membrane</keyword>
<evidence type="ECO:0000256" key="14">
    <source>
        <dbReference type="ARBA" id="ARBA00022989"/>
    </source>
</evidence>
<comment type="similarity">
    <text evidence="2">In the N-terminal section; belongs to the leguminous lectin family.</text>
</comment>